<evidence type="ECO:0000313" key="10">
    <source>
        <dbReference type="Proteomes" id="UP001165082"/>
    </source>
</evidence>
<feature type="domain" description="Tetrapyrrole biosynthesis uroporphyrinogen III synthase" evidence="8">
    <location>
        <begin position="55"/>
        <end position="153"/>
    </location>
</feature>
<dbReference type="InterPro" id="IPR039793">
    <property type="entry name" value="UROS/Hem4"/>
</dbReference>
<evidence type="ECO:0000256" key="4">
    <source>
        <dbReference type="ARBA" id="ARBA00023239"/>
    </source>
</evidence>
<name>A0A9W7FHA6_9STRA</name>
<dbReference type="InterPro" id="IPR036108">
    <property type="entry name" value="4pyrrol_syn_uPrphyn_synt_sf"/>
</dbReference>
<evidence type="ECO:0000259" key="8">
    <source>
        <dbReference type="Pfam" id="PF02602"/>
    </source>
</evidence>
<evidence type="ECO:0000256" key="7">
    <source>
        <dbReference type="RuleBase" id="RU366031"/>
    </source>
</evidence>
<reference evidence="9" key="1">
    <citation type="submission" date="2022-07" db="EMBL/GenBank/DDBJ databases">
        <title>Genome analysis of Parmales, a sister group of diatoms, reveals the evolutionary specialization of diatoms from phago-mixotrophs to photoautotrophs.</title>
        <authorList>
            <person name="Ban H."/>
            <person name="Sato S."/>
            <person name="Yoshikawa S."/>
            <person name="Kazumasa Y."/>
            <person name="Nakamura Y."/>
            <person name="Ichinomiya M."/>
            <person name="Saitoh K."/>
            <person name="Sato N."/>
            <person name="Blanc-Mathieu R."/>
            <person name="Endo H."/>
            <person name="Kuwata A."/>
            <person name="Ogata H."/>
        </authorList>
    </citation>
    <scope>NUCLEOTIDE SEQUENCE</scope>
</reference>
<dbReference type="Pfam" id="PF02602">
    <property type="entry name" value="HEM4"/>
    <property type="match status" value="1"/>
</dbReference>
<evidence type="ECO:0000256" key="5">
    <source>
        <dbReference type="ARBA" id="ARBA00023244"/>
    </source>
</evidence>
<dbReference type="GO" id="GO:0006780">
    <property type="term" value="P:uroporphyrinogen III biosynthetic process"/>
    <property type="evidence" value="ECO:0007669"/>
    <property type="project" value="UniProtKB-UniRule"/>
</dbReference>
<dbReference type="PANTHER" id="PTHR38042">
    <property type="entry name" value="UROPORPHYRINOGEN-III SYNTHASE, CHLOROPLASTIC"/>
    <property type="match status" value="1"/>
</dbReference>
<dbReference type="Gene3D" id="3.40.50.10090">
    <property type="match status" value="1"/>
</dbReference>
<protein>
    <recommendedName>
        <fullName evidence="3 7">Uroporphyrinogen-III synthase</fullName>
        <ecNumber evidence="3 7">4.2.1.75</ecNumber>
    </recommendedName>
</protein>
<dbReference type="OrthoDB" id="443551at2759"/>
<dbReference type="AlphaFoldDB" id="A0A9W7FHA6"/>
<dbReference type="PANTHER" id="PTHR38042:SF1">
    <property type="entry name" value="UROPORPHYRINOGEN-III SYNTHASE, CHLOROPLASTIC"/>
    <property type="match status" value="1"/>
</dbReference>
<keyword evidence="10" id="KW-1185">Reference proteome</keyword>
<comment type="catalytic activity">
    <reaction evidence="6 7">
        <text>hydroxymethylbilane = uroporphyrinogen III + H2O</text>
        <dbReference type="Rhea" id="RHEA:18965"/>
        <dbReference type="ChEBI" id="CHEBI:15377"/>
        <dbReference type="ChEBI" id="CHEBI:57308"/>
        <dbReference type="ChEBI" id="CHEBI:57845"/>
        <dbReference type="EC" id="4.2.1.75"/>
    </reaction>
</comment>
<dbReference type="SUPFAM" id="SSF69618">
    <property type="entry name" value="HemD-like"/>
    <property type="match status" value="1"/>
</dbReference>
<evidence type="ECO:0000313" key="9">
    <source>
        <dbReference type="EMBL" id="GMI12193.1"/>
    </source>
</evidence>
<comment type="pathway">
    <text evidence="1 7">Porphyrin-containing compound metabolism; protoporphyrin-IX biosynthesis; coproporphyrinogen-III from 5-aminolevulinate: step 3/4.</text>
</comment>
<evidence type="ECO:0000256" key="1">
    <source>
        <dbReference type="ARBA" id="ARBA00004772"/>
    </source>
</evidence>
<comment type="function">
    <text evidence="7">Catalyzes cyclization of the linear tetrapyrrole, hydroxymethylbilane, to the macrocyclic uroporphyrinogen III.</text>
</comment>
<sequence length="158" mass="16963">MSPRLHVKSQLCSSSSPSSTANLGTFKIALTRESLKKDEKLKSEILKLPHFTRRSDLEIVNVPCIRHKGGEITWENIMGEGIEWIVVTSPEAARVVCGLKREAAERGKLEGGGSSGVRVAAVGKGTEKALKEGGLEVGFVPSKADGRTLGLELPWVEG</sequence>
<keyword evidence="4 7" id="KW-0456">Lyase</keyword>
<gene>
    <name evidence="9" type="ORF">TrRE_jg10805</name>
</gene>
<evidence type="ECO:0000256" key="3">
    <source>
        <dbReference type="ARBA" id="ARBA00013109"/>
    </source>
</evidence>
<comment type="similarity">
    <text evidence="2 7">Belongs to the uroporphyrinogen-III synthase family.</text>
</comment>
<accession>A0A9W7FHA6</accession>
<evidence type="ECO:0000256" key="6">
    <source>
        <dbReference type="ARBA" id="ARBA00048617"/>
    </source>
</evidence>
<keyword evidence="5 7" id="KW-0627">Porphyrin biosynthesis</keyword>
<dbReference type="GO" id="GO:0006782">
    <property type="term" value="P:protoporphyrinogen IX biosynthetic process"/>
    <property type="evidence" value="ECO:0007669"/>
    <property type="project" value="UniProtKB-UniRule"/>
</dbReference>
<organism evidence="9 10">
    <name type="scientific">Triparma retinervis</name>
    <dbReference type="NCBI Taxonomy" id="2557542"/>
    <lineage>
        <taxon>Eukaryota</taxon>
        <taxon>Sar</taxon>
        <taxon>Stramenopiles</taxon>
        <taxon>Ochrophyta</taxon>
        <taxon>Bolidophyceae</taxon>
        <taxon>Parmales</taxon>
        <taxon>Triparmaceae</taxon>
        <taxon>Triparma</taxon>
    </lineage>
</organism>
<dbReference type="EMBL" id="BRXZ01000464">
    <property type="protein sequence ID" value="GMI12193.1"/>
    <property type="molecule type" value="Genomic_DNA"/>
</dbReference>
<dbReference type="EC" id="4.2.1.75" evidence="3 7"/>
<proteinExistence type="inferred from homology"/>
<feature type="non-terminal residue" evidence="9">
    <location>
        <position position="158"/>
    </location>
</feature>
<evidence type="ECO:0000256" key="2">
    <source>
        <dbReference type="ARBA" id="ARBA00008133"/>
    </source>
</evidence>
<comment type="caution">
    <text evidence="9">The sequence shown here is derived from an EMBL/GenBank/DDBJ whole genome shotgun (WGS) entry which is preliminary data.</text>
</comment>
<dbReference type="InterPro" id="IPR003754">
    <property type="entry name" value="4pyrrol_synth_uPrphyn_synth"/>
</dbReference>
<dbReference type="GO" id="GO:0004852">
    <property type="term" value="F:uroporphyrinogen-III synthase activity"/>
    <property type="evidence" value="ECO:0007669"/>
    <property type="project" value="UniProtKB-UniRule"/>
</dbReference>
<dbReference type="Proteomes" id="UP001165082">
    <property type="component" value="Unassembled WGS sequence"/>
</dbReference>